<gene>
    <name evidence="1" type="ORF">B4U79_14439</name>
</gene>
<accession>A0A3S4QVJ1</accession>
<comment type="caution">
    <text evidence="1">The sequence shown here is derived from an EMBL/GenBank/DDBJ whole genome shotgun (WGS) entry which is preliminary data.</text>
</comment>
<protein>
    <submittedName>
        <fullName evidence="1">Uncharacterized protein</fullName>
    </submittedName>
</protein>
<sequence>METSAMTAKLVVSYNLDPMDVARIRKQFVVQTNYTVAQMDTNVMCHRVYVSEKQYTMHFI</sequence>
<proteinExistence type="predicted"/>
<evidence type="ECO:0000313" key="1">
    <source>
        <dbReference type="EMBL" id="RWS08283.1"/>
    </source>
</evidence>
<dbReference type="EMBL" id="NCKU01003048">
    <property type="protein sequence ID" value="RWS08283.1"/>
    <property type="molecule type" value="Genomic_DNA"/>
</dbReference>
<dbReference type="AlphaFoldDB" id="A0A3S4QVJ1"/>
<evidence type="ECO:0000313" key="2">
    <source>
        <dbReference type="Proteomes" id="UP000285301"/>
    </source>
</evidence>
<reference evidence="1 2" key="1">
    <citation type="journal article" date="2018" name="Gigascience">
        <title>Genomes of trombidid mites reveal novel predicted allergens and laterally-transferred genes associated with secondary metabolism.</title>
        <authorList>
            <person name="Dong X."/>
            <person name="Chaisiri K."/>
            <person name="Xia D."/>
            <person name="Armstrong S.D."/>
            <person name="Fang Y."/>
            <person name="Donnelly M.J."/>
            <person name="Kadowaki T."/>
            <person name="McGarry J.W."/>
            <person name="Darby A.C."/>
            <person name="Makepeace B.L."/>
        </authorList>
    </citation>
    <scope>NUCLEOTIDE SEQUENCE [LARGE SCALE GENOMIC DNA]</scope>
    <source>
        <strain evidence="1">UoL-WK</strain>
    </source>
</reference>
<keyword evidence="2" id="KW-1185">Reference proteome</keyword>
<dbReference type="Proteomes" id="UP000285301">
    <property type="component" value="Unassembled WGS sequence"/>
</dbReference>
<organism evidence="1 2">
    <name type="scientific">Dinothrombium tinctorium</name>
    <dbReference type="NCBI Taxonomy" id="1965070"/>
    <lineage>
        <taxon>Eukaryota</taxon>
        <taxon>Metazoa</taxon>
        <taxon>Ecdysozoa</taxon>
        <taxon>Arthropoda</taxon>
        <taxon>Chelicerata</taxon>
        <taxon>Arachnida</taxon>
        <taxon>Acari</taxon>
        <taxon>Acariformes</taxon>
        <taxon>Trombidiformes</taxon>
        <taxon>Prostigmata</taxon>
        <taxon>Anystina</taxon>
        <taxon>Parasitengona</taxon>
        <taxon>Trombidioidea</taxon>
        <taxon>Trombidiidae</taxon>
        <taxon>Dinothrombium</taxon>
    </lineage>
</organism>
<name>A0A3S4QVJ1_9ACAR</name>